<name>A0A4R0H8Z2_9ACTN</name>
<dbReference type="RefSeq" id="WP_131345152.1">
    <property type="nucleotide sequence ID" value="NZ_SJJZ01000004.1"/>
</dbReference>
<accession>A0A4R0H8Z2</accession>
<organism evidence="2 3">
    <name type="scientific">Kribbella soli</name>
    <dbReference type="NCBI Taxonomy" id="1124743"/>
    <lineage>
        <taxon>Bacteria</taxon>
        <taxon>Bacillati</taxon>
        <taxon>Actinomycetota</taxon>
        <taxon>Actinomycetes</taxon>
        <taxon>Propionibacteriales</taxon>
        <taxon>Kribbellaceae</taxon>
        <taxon>Kribbella</taxon>
    </lineage>
</organism>
<protein>
    <submittedName>
        <fullName evidence="2">Uncharacterized protein</fullName>
    </submittedName>
</protein>
<gene>
    <name evidence="2" type="ORF">E0H45_34225</name>
</gene>
<sequence>MHINWSALGEVALVSLLFGVGLAVLFALGVTAMSRRAVAIDEKRQPSFVDTGAAALCFAACLAAVLYGLYLIIPQFH</sequence>
<feature type="transmembrane region" description="Helical" evidence="1">
    <location>
        <begin position="12"/>
        <end position="32"/>
    </location>
</feature>
<evidence type="ECO:0000313" key="2">
    <source>
        <dbReference type="EMBL" id="TCC04149.1"/>
    </source>
</evidence>
<keyword evidence="1" id="KW-0812">Transmembrane</keyword>
<keyword evidence="1" id="KW-1133">Transmembrane helix</keyword>
<proteinExistence type="predicted"/>
<comment type="caution">
    <text evidence="2">The sequence shown here is derived from an EMBL/GenBank/DDBJ whole genome shotgun (WGS) entry which is preliminary data.</text>
</comment>
<keyword evidence="1" id="KW-0472">Membrane</keyword>
<feature type="transmembrane region" description="Helical" evidence="1">
    <location>
        <begin position="53"/>
        <end position="73"/>
    </location>
</feature>
<dbReference type="EMBL" id="SJJZ01000004">
    <property type="protein sequence ID" value="TCC04149.1"/>
    <property type="molecule type" value="Genomic_DNA"/>
</dbReference>
<evidence type="ECO:0000313" key="3">
    <source>
        <dbReference type="Proteomes" id="UP000292346"/>
    </source>
</evidence>
<dbReference type="AlphaFoldDB" id="A0A4R0H8Z2"/>
<reference evidence="2 3" key="1">
    <citation type="submission" date="2019-02" db="EMBL/GenBank/DDBJ databases">
        <title>Kribbella capetownensis sp. nov. and Kribbella speibonae sp. nov., isolated from soil.</title>
        <authorList>
            <person name="Curtis S.M."/>
            <person name="Norton I."/>
            <person name="Everest G.J."/>
            <person name="Meyers P.R."/>
        </authorList>
    </citation>
    <scope>NUCLEOTIDE SEQUENCE [LARGE SCALE GENOMIC DNA]</scope>
    <source>
        <strain evidence="2 3">KCTC 29219</strain>
    </source>
</reference>
<keyword evidence="3" id="KW-1185">Reference proteome</keyword>
<dbReference type="Proteomes" id="UP000292346">
    <property type="component" value="Unassembled WGS sequence"/>
</dbReference>
<dbReference type="OrthoDB" id="4252154at2"/>
<evidence type="ECO:0000256" key="1">
    <source>
        <dbReference type="SAM" id="Phobius"/>
    </source>
</evidence>